<dbReference type="PANTHER" id="PTHR10241">
    <property type="entry name" value="LETHAL 2 GIANT LARVAE PROTEIN"/>
    <property type="match status" value="1"/>
</dbReference>
<comment type="subcellular location">
    <subcellularLocation>
        <location evidence="2">Cytoplasm</location>
    </subcellularLocation>
    <subcellularLocation>
        <location evidence="1">Endomembrane system</location>
    </subcellularLocation>
</comment>
<keyword evidence="8" id="KW-0677">Repeat</keyword>
<name>A0A090MYV3_STRRB</name>
<keyword evidence="9" id="KW-0472">Membrane</keyword>
<dbReference type="OMA" id="SXSRENS"/>
<evidence type="ECO:0000256" key="9">
    <source>
        <dbReference type="ARBA" id="ARBA00023136"/>
    </source>
</evidence>
<dbReference type="STRING" id="34506.A0A090MYV3"/>
<evidence type="ECO:0000256" key="7">
    <source>
        <dbReference type="ARBA" id="ARBA00022574"/>
    </source>
</evidence>
<dbReference type="Pfam" id="PF08366">
    <property type="entry name" value="LLGL"/>
    <property type="match status" value="1"/>
</dbReference>
<evidence type="ECO:0000313" key="14">
    <source>
        <dbReference type="EMBL" id="CEF67834.1"/>
    </source>
</evidence>
<evidence type="ECO:0000313" key="17">
    <source>
        <dbReference type="WormBase" id="SRAE_2000249600"/>
    </source>
</evidence>
<dbReference type="GO" id="GO:0006893">
    <property type="term" value="P:Golgi to plasma membrane transport"/>
    <property type="evidence" value="ECO:0007669"/>
    <property type="project" value="TreeGrafter"/>
</dbReference>
<accession>A0A090MYV3</accession>
<dbReference type="EMBL" id="LN609529">
    <property type="protein sequence ID" value="CEF67834.1"/>
    <property type="molecule type" value="Genomic_DNA"/>
</dbReference>
<feature type="domain" description="ShKT" evidence="13">
    <location>
        <begin position="1426"/>
        <end position="1459"/>
    </location>
</feature>
<keyword evidence="4" id="KW-0268">Exocytosis</keyword>
<dbReference type="CDD" id="cd15873">
    <property type="entry name" value="R-SNARE_STXBP5_6"/>
    <property type="match status" value="1"/>
</dbReference>
<dbReference type="Gene3D" id="2.130.10.10">
    <property type="entry name" value="YVTN repeat-like/Quinoprotein amine dehydrogenase"/>
    <property type="match status" value="3"/>
</dbReference>
<evidence type="ECO:0000256" key="5">
    <source>
        <dbReference type="ARBA" id="ARBA00022490"/>
    </source>
</evidence>
<dbReference type="PRINTS" id="PR00962">
    <property type="entry name" value="LETHAL2GIANT"/>
</dbReference>
<dbReference type="Pfam" id="PF00400">
    <property type="entry name" value="WD40"/>
    <property type="match status" value="1"/>
</dbReference>
<feature type="region of interest" description="Disordered" evidence="12">
    <location>
        <begin position="829"/>
        <end position="857"/>
    </location>
</feature>
<dbReference type="InterPro" id="IPR015943">
    <property type="entry name" value="WD40/YVTN_repeat-like_dom_sf"/>
</dbReference>
<dbReference type="GO" id="GO:0005886">
    <property type="term" value="C:plasma membrane"/>
    <property type="evidence" value="ECO:0007669"/>
    <property type="project" value="TreeGrafter"/>
</dbReference>
<dbReference type="InterPro" id="IPR001680">
    <property type="entry name" value="WD40_rpt"/>
</dbReference>
<dbReference type="Pfam" id="PF08596">
    <property type="entry name" value="Lgl_C"/>
    <property type="match status" value="1"/>
</dbReference>
<evidence type="ECO:0000256" key="4">
    <source>
        <dbReference type="ARBA" id="ARBA00022483"/>
    </source>
</evidence>
<dbReference type="Gene3D" id="1.20.5.110">
    <property type="match status" value="1"/>
</dbReference>
<gene>
    <name evidence="14 16 17" type="ORF">SRAE_2000249600</name>
</gene>
<dbReference type="OrthoDB" id="19944at2759"/>
<dbReference type="Proteomes" id="UP000035682">
    <property type="component" value="Unplaced"/>
</dbReference>
<dbReference type="GO" id="GO:0006887">
    <property type="term" value="P:exocytosis"/>
    <property type="evidence" value="ECO:0007669"/>
    <property type="project" value="UniProtKB-KW"/>
</dbReference>
<organism evidence="14">
    <name type="scientific">Strongyloides ratti</name>
    <name type="common">Parasitic roundworm</name>
    <dbReference type="NCBI Taxonomy" id="34506"/>
    <lineage>
        <taxon>Eukaryota</taxon>
        <taxon>Metazoa</taxon>
        <taxon>Ecdysozoa</taxon>
        <taxon>Nematoda</taxon>
        <taxon>Chromadorea</taxon>
        <taxon>Rhabditida</taxon>
        <taxon>Tylenchina</taxon>
        <taxon>Panagrolaimomorpha</taxon>
        <taxon>Strongyloidoidea</taxon>
        <taxon>Strongyloididae</taxon>
        <taxon>Strongyloides</taxon>
    </lineage>
</organism>
<dbReference type="InterPro" id="IPR003582">
    <property type="entry name" value="ShKT_dom"/>
</dbReference>
<dbReference type="SMART" id="SM00320">
    <property type="entry name" value="WD40"/>
    <property type="match status" value="7"/>
</dbReference>
<proteinExistence type="inferred from homology"/>
<dbReference type="GO" id="GO:0045159">
    <property type="term" value="F:myosin II binding"/>
    <property type="evidence" value="ECO:0007669"/>
    <property type="project" value="TreeGrafter"/>
</dbReference>
<feature type="repeat" description="WD" evidence="10">
    <location>
        <begin position="221"/>
        <end position="262"/>
    </location>
</feature>
<evidence type="ECO:0000256" key="8">
    <source>
        <dbReference type="ARBA" id="ARBA00022737"/>
    </source>
</evidence>
<dbReference type="WormBase" id="SRAE_2000249600">
    <property type="protein sequence ID" value="SRP11696"/>
    <property type="gene ID" value="WBGene00262706"/>
</dbReference>
<sequence length="1468" mass="162536">MDKYKKKFASALDGLRNHHTKVDIEVAEKIGPNNIGLSKIIRHGFPDKARCLAYDPVQKLIAIGSGNGSIRLLGDAGVDYHLRHPSGSEVTHIKFLINEGGLITVTKDDMIHLWNYRQKQADIVHSLQMRQEKITCIELPVSSKWLYIGTERGNVYVLCVANFKLSSYTINWNKAIDLSCRKHPGCVKHLSISPLDPTKLLIGFDNGYVVLWNLLNKEVERYKNNGQIKNISWHYDGKQFMCGCNDGSLVIWNVKKTNEPYQIIYPREQKCRPITHLFWFQGSSSDMVIFAGGMGMDDGATPAITVMKPKGSLAVLELDHTIIDVCPIINSPYTNFPQLPHALAILMKEELIILDLSVGGFPIFENPHPTDISESPVVYMKYYSDCPVDMIGALTLLGCKQRTTNPRISTKTWPITGGEEREVVTSNQELLLTGHEDGSIKFWQSSGDHLQLMYKLKTGRHFEKTEQPISTNQLPDNLKNPHSITFISMCLESRLLAVAGNAGQVTLFKLNKNESANDIAVINILGSCSVDSPFNQSSANVGDCGGIKNQNSTICSRTSSMTSEGSQTSEQHFLKVRGGAIRRAAGFQPELVCLITSSAHSLVNSKKLIGSISLNSSFGLMAIGTVNDLCLIDIIQCTLIFCLSISELYSFENISNTQFNLNVDSPQDERYALVLAKFMKPLNLSMSQYCSELTNNVGNNDITCETNICNKKDITSDKGHYLSEQTPSIVNLLRRRTSEMAQSAKKRIEKKFSQHHTVINDKYNNDKQPVNRPNSLISSSHNNFKNDTIKSVPYLSVDLVDTPSPSNISPHISGHTSLSMSNVAFSLLPSYENPDNRPKSENTMRGKLTRPHKLPSFENTDLSKEFYDDYENSSSSSVNLRAQTPLETATSIVRRLTGKNLFGRSKPIISTNEKHEDITPNNSYLDLTDNSIQQNDTSPINKEKSGIKFMRLNTDLRQKSYDKRPILARAQSMAAGAVASLTGNNSDFNFGENGNNKDSSFSNLTNQDSPSISSSLEKLSLYETITFVEFISTAVTKNSTKTIPTLYVGTSSGICLAYSLNIPAERITTNVTFAHVICAQKLKGEMLYCCFMDDTFRLLAPPSESYKESTSDSPKTTQNKIVTKIQLLPTVSSSSSSSNDNNNGMDEINQVTVIVSESEARVIALPGGLTLFSYKSDRSFVKAEASHVSGHPVLIILNEAGELVVLSLPSLKFLFKSQLFSKSVDLDDPMVTKIDFSDYGLGVYMVTPSELQKFTISRELASQISECSGEVFVPKDMPDQPKPSLLQGVSTLFGGGLSKDINTLEAIFNDKDKNGQGLVTMKSIARTVQSSGMTNMEHAQSRGITAGQAAQMALQNLNERTDKLNAVVDTTENLKNNAQTLASRSGKLVEKYEKKKWNNIPPLGPCVGGECPAGYMCVCDYCCEGCYDECYDCALYAQYCDNTNYCDLRQKCKSTCNQCRDADYEYLP</sequence>
<dbReference type="GO" id="GO:0019905">
    <property type="term" value="F:syntaxin binding"/>
    <property type="evidence" value="ECO:0007669"/>
    <property type="project" value="TreeGrafter"/>
</dbReference>
<evidence type="ECO:0000256" key="1">
    <source>
        <dbReference type="ARBA" id="ARBA00004308"/>
    </source>
</evidence>
<evidence type="ECO:0000256" key="10">
    <source>
        <dbReference type="PROSITE-ProRule" id="PRU00221"/>
    </source>
</evidence>
<dbReference type="eggNOG" id="KOG1983">
    <property type="taxonomic scope" value="Eukaryota"/>
</dbReference>
<dbReference type="InterPro" id="IPR013577">
    <property type="entry name" value="LLGL2"/>
</dbReference>
<evidence type="ECO:0000256" key="3">
    <source>
        <dbReference type="ARBA" id="ARBA00008070"/>
    </source>
</evidence>
<keyword evidence="5" id="KW-0963">Cytoplasm</keyword>
<reference evidence="16" key="2">
    <citation type="submission" date="2020-12" db="UniProtKB">
        <authorList>
            <consortium name="WormBaseParasite"/>
        </authorList>
    </citation>
    <scope>IDENTIFICATION</scope>
</reference>
<dbReference type="SUPFAM" id="SSF50978">
    <property type="entry name" value="WD40 repeat-like"/>
    <property type="match status" value="2"/>
</dbReference>
<feature type="compositionally biased region" description="Basic and acidic residues" evidence="12">
    <location>
        <begin position="834"/>
        <end position="844"/>
    </location>
</feature>
<evidence type="ECO:0000259" key="13">
    <source>
        <dbReference type="PROSITE" id="PS51670"/>
    </source>
</evidence>
<dbReference type="WBParaSite" id="SRAE_2000249600.1">
    <property type="protein sequence ID" value="SRAE_2000249600.1"/>
    <property type="gene ID" value="WBGene00262706"/>
</dbReference>
<dbReference type="InterPro" id="IPR013905">
    <property type="entry name" value="Lgl_C_dom"/>
</dbReference>
<dbReference type="PROSITE" id="PS50082">
    <property type="entry name" value="WD_REPEATS_2"/>
    <property type="match status" value="1"/>
</dbReference>
<evidence type="ECO:0000256" key="12">
    <source>
        <dbReference type="SAM" id="MobiDB-lite"/>
    </source>
</evidence>
<comment type="caution">
    <text evidence="11">Lacks conserved residue(s) required for the propagation of feature annotation.</text>
</comment>
<keyword evidence="7 10" id="KW-0853">WD repeat</keyword>
<dbReference type="PANTHER" id="PTHR10241:SF25">
    <property type="entry name" value="TOMOSYN, ISOFORM C"/>
    <property type="match status" value="1"/>
</dbReference>
<dbReference type="CTD" id="36380199"/>
<dbReference type="RefSeq" id="XP_024507034.1">
    <property type="nucleotide sequence ID" value="XM_024653570.1"/>
</dbReference>
<dbReference type="InterPro" id="IPR036322">
    <property type="entry name" value="WD40_repeat_dom_sf"/>
</dbReference>
<dbReference type="GeneID" id="36380199"/>
<evidence type="ECO:0000313" key="15">
    <source>
        <dbReference type="Proteomes" id="UP000035682"/>
    </source>
</evidence>
<keyword evidence="6" id="KW-0597">Phosphoprotein</keyword>
<dbReference type="InterPro" id="IPR000664">
    <property type="entry name" value="Lethal2_giant"/>
</dbReference>
<keyword evidence="15" id="KW-1185">Reference proteome</keyword>
<evidence type="ECO:0000313" key="16">
    <source>
        <dbReference type="WBParaSite" id="SRAE_2000249600.1"/>
    </source>
</evidence>
<comment type="similarity">
    <text evidence="3">Belongs to the WD repeat L(2)GL family.</text>
</comment>
<evidence type="ECO:0000256" key="2">
    <source>
        <dbReference type="ARBA" id="ARBA00004496"/>
    </source>
</evidence>
<dbReference type="GO" id="GO:0012505">
    <property type="term" value="C:endomembrane system"/>
    <property type="evidence" value="ECO:0007669"/>
    <property type="project" value="UniProtKB-SubCell"/>
</dbReference>
<dbReference type="GO" id="GO:0031201">
    <property type="term" value="C:SNARE complex"/>
    <property type="evidence" value="ECO:0007669"/>
    <property type="project" value="TreeGrafter"/>
</dbReference>
<protein>
    <submittedName>
        <fullName evidence="16">ShKT domain-containing protein</fullName>
    </submittedName>
</protein>
<dbReference type="PROSITE" id="PS51670">
    <property type="entry name" value="SHKT"/>
    <property type="match status" value="1"/>
</dbReference>
<reference evidence="14 15" key="1">
    <citation type="submission" date="2014-09" db="EMBL/GenBank/DDBJ databases">
        <authorList>
            <person name="Martin A.A."/>
        </authorList>
    </citation>
    <scope>NUCLEOTIDE SEQUENCE</scope>
    <source>
        <strain evidence="15">ED321</strain>
        <strain evidence="14">ED321 Heterogonic</strain>
    </source>
</reference>
<evidence type="ECO:0000256" key="11">
    <source>
        <dbReference type="PROSITE-ProRule" id="PRU01005"/>
    </source>
</evidence>
<dbReference type="GO" id="GO:0005096">
    <property type="term" value="F:GTPase activator activity"/>
    <property type="evidence" value="ECO:0007669"/>
    <property type="project" value="TreeGrafter"/>
</dbReference>
<evidence type="ECO:0000256" key="6">
    <source>
        <dbReference type="ARBA" id="ARBA00022553"/>
    </source>
</evidence>